<evidence type="ECO:0000313" key="3">
    <source>
        <dbReference type="Proteomes" id="UP000002066"/>
    </source>
</evidence>
<evidence type="ECO:0000313" key="2">
    <source>
        <dbReference type="EMBL" id="ADW03288.1"/>
    </source>
</evidence>
<protein>
    <recommendedName>
        <fullName evidence="4">Small hydrophobic membrane protein</fullName>
    </recommendedName>
</protein>
<reference evidence="2 3" key="1">
    <citation type="submission" date="2011-01" db="EMBL/GenBank/DDBJ databases">
        <title>Complete sequence of chromosome of Streptomyces flavogriseus ATCC 33331.</title>
        <authorList>
            <consortium name="US DOE Joint Genome Institute"/>
            <person name="Lucas S."/>
            <person name="Copeland A."/>
            <person name="Lapidus A."/>
            <person name="Cheng J.-F."/>
            <person name="Goodwin L."/>
            <person name="Pitluck S."/>
            <person name="Davenport K."/>
            <person name="Detter J.C."/>
            <person name="Han C."/>
            <person name="Tapia R."/>
            <person name="Land M."/>
            <person name="Hauser L."/>
            <person name="Kyrpides N."/>
            <person name="Ivanova N."/>
            <person name="Ovchinnikova G."/>
            <person name="Pagani I."/>
            <person name="Brumm P."/>
            <person name="Mead D."/>
            <person name="Woyke T."/>
        </authorList>
    </citation>
    <scope>NUCLEOTIDE SEQUENCE [LARGE SCALE GENOMIC DNA]</scope>
    <source>
        <strain evidence="3">ATCC 33331 / IAF-45CD</strain>
    </source>
</reference>
<sequence>MLVLVAALLLLGVVLGAVAHLPLPVALAAAAVIGLWLAVFGLRERLARRTR</sequence>
<name>A0A8D3WG64_STRFA</name>
<gene>
    <name evidence="2" type="ordered locus">Sfla_1854</name>
</gene>
<keyword evidence="1" id="KW-0812">Transmembrane</keyword>
<keyword evidence="1" id="KW-0472">Membrane</keyword>
<feature type="transmembrane region" description="Helical" evidence="1">
    <location>
        <begin position="26"/>
        <end position="42"/>
    </location>
</feature>
<dbReference type="Proteomes" id="UP000002066">
    <property type="component" value="Chromosome"/>
</dbReference>
<evidence type="ECO:0000256" key="1">
    <source>
        <dbReference type="SAM" id="Phobius"/>
    </source>
</evidence>
<proteinExistence type="predicted"/>
<keyword evidence="1" id="KW-1133">Transmembrane helix</keyword>
<organism evidence="2 3">
    <name type="scientific">Streptomyces pratensis (strain ATCC 33331 / IAF-45CD)</name>
    <dbReference type="NCBI Taxonomy" id="591167"/>
    <lineage>
        <taxon>Bacteria</taxon>
        <taxon>Bacillati</taxon>
        <taxon>Actinomycetota</taxon>
        <taxon>Actinomycetes</taxon>
        <taxon>Kitasatosporales</taxon>
        <taxon>Streptomycetaceae</taxon>
        <taxon>Streptomyces</taxon>
    </lineage>
</organism>
<dbReference type="AlphaFoldDB" id="A0A8D3WG64"/>
<dbReference type="EMBL" id="CP002475">
    <property type="protein sequence ID" value="ADW03288.1"/>
    <property type="molecule type" value="Genomic_DNA"/>
</dbReference>
<accession>A0A8D3WG64</accession>
<dbReference type="KEGG" id="sfa:Sfla_1854"/>
<evidence type="ECO:0008006" key="4">
    <source>
        <dbReference type="Google" id="ProtNLM"/>
    </source>
</evidence>